<comment type="caution">
    <text evidence="1">The sequence shown here is derived from an EMBL/GenBank/DDBJ whole genome shotgun (WGS) entry which is preliminary data.</text>
</comment>
<dbReference type="Proteomes" id="UP000811609">
    <property type="component" value="Chromosome 3"/>
</dbReference>
<sequence length="34" mass="3592">MIVIGRVAKSQGSNILQATQSNVKAVGKCKEDDC</sequence>
<dbReference type="AlphaFoldDB" id="A0A8T1R5U4"/>
<protein>
    <submittedName>
        <fullName evidence="1">Uncharacterized protein</fullName>
    </submittedName>
</protein>
<reference evidence="1" key="1">
    <citation type="submission" date="2020-12" db="EMBL/GenBank/DDBJ databases">
        <title>WGS assembly of Carya illinoinensis cv. Pawnee.</title>
        <authorList>
            <person name="Platts A."/>
            <person name="Shu S."/>
            <person name="Wright S."/>
            <person name="Barry K."/>
            <person name="Edger P."/>
            <person name="Pires J.C."/>
            <person name="Schmutz J."/>
        </authorList>
    </citation>
    <scope>NUCLEOTIDE SEQUENCE</scope>
    <source>
        <tissue evidence="1">Leaf</tissue>
    </source>
</reference>
<evidence type="ECO:0000313" key="2">
    <source>
        <dbReference type="Proteomes" id="UP000811609"/>
    </source>
</evidence>
<dbReference type="EMBL" id="CM031811">
    <property type="protein sequence ID" value="KAG6661919.1"/>
    <property type="molecule type" value="Genomic_DNA"/>
</dbReference>
<gene>
    <name evidence="1" type="ORF">CIPAW_03G208400</name>
</gene>
<keyword evidence="2" id="KW-1185">Reference proteome</keyword>
<evidence type="ECO:0000313" key="1">
    <source>
        <dbReference type="EMBL" id="KAG6661919.1"/>
    </source>
</evidence>
<proteinExistence type="predicted"/>
<name>A0A8T1R5U4_CARIL</name>
<accession>A0A8T1R5U4</accession>
<organism evidence="1 2">
    <name type="scientific">Carya illinoinensis</name>
    <name type="common">Pecan</name>
    <dbReference type="NCBI Taxonomy" id="32201"/>
    <lineage>
        <taxon>Eukaryota</taxon>
        <taxon>Viridiplantae</taxon>
        <taxon>Streptophyta</taxon>
        <taxon>Embryophyta</taxon>
        <taxon>Tracheophyta</taxon>
        <taxon>Spermatophyta</taxon>
        <taxon>Magnoliopsida</taxon>
        <taxon>eudicotyledons</taxon>
        <taxon>Gunneridae</taxon>
        <taxon>Pentapetalae</taxon>
        <taxon>rosids</taxon>
        <taxon>fabids</taxon>
        <taxon>Fagales</taxon>
        <taxon>Juglandaceae</taxon>
        <taxon>Carya</taxon>
    </lineage>
</organism>